<keyword evidence="2" id="KW-1185">Reference proteome</keyword>
<sequence length="213" mass="22988">MYPHETPGLGNDPPWLHARVTASECYCTLPCDCDVARAWNMRNSISSHCPALSLNFPGIAQALDLFDEFTVATACITDHDYSAISAVLKTTNQSLQRIYATQADDGITPVYLAKRPGVRDARGVVVDRVLTLALSGAGDHKENGHNGCSGPSTRAWAREDGPGLKAMAMIQRPATGERWVANLLAFFPPPHLLPDRLPPSSPVSRQALKAPTC</sequence>
<evidence type="ECO:0000313" key="2">
    <source>
        <dbReference type="Proteomes" id="UP000717696"/>
    </source>
</evidence>
<protein>
    <submittedName>
        <fullName evidence="1">Uncharacterized protein</fullName>
    </submittedName>
</protein>
<evidence type="ECO:0000313" key="1">
    <source>
        <dbReference type="EMBL" id="KAH7149437.1"/>
    </source>
</evidence>
<comment type="caution">
    <text evidence="1">The sequence shown here is derived from an EMBL/GenBank/DDBJ whole genome shotgun (WGS) entry which is preliminary data.</text>
</comment>
<dbReference type="EMBL" id="JAGMUU010000007">
    <property type="protein sequence ID" value="KAH7149437.1"/>
    <property type="molecule type" value="Genomic_DNA"/>
</dbReference>
<dbReference type="Proteomes" id="UP000717696">
    <property type="component" value="Unassembled WGS sequence"/>
</dbReference>
<gene>
    <name evidence="1" type="ORF">B0J13DRAFT_524074</name>
</gene>
<reference evidence="1" key="1">
    <citation type="journal article" date="2021" name="Nat. Commun.">
        <title>Genetic determinants of endophytism in the Arabidopsis root mycobiome.</title>
        <authorList>
            <person name="Mesny F."/>
            <person name="Miyauchi S."/>
            <person name="Thiergart T."/>
            <person name="Pickel B."/>
            <person name="Atanasova L."/>
            <person name="Karlsson M."/>
            <person name="Huettel B."/>
            <person name="Barry K.W."/>
            <person name="Haridas S."/>
            <person name="Chen C."/>
            <person name="Bauer D."/>
            <person name="Andreopoulos W."/>
            <person name="Pangilinan J."/>
            <person name="LaButti K."/>
            <person name="Riley R."/>
            <person name="Lipzen A."/>
            <person name="Clum A."/>
            <person name="Drula E."/>
            <person name="Henrissat B."/>
            <person name="Kohler A."/>
            <person name="Grigoriev I.V."/>
            <person name="Martin F.M."/>
            <person name="Hacquard S."/>
        </authorList>
    </citation>
    <scope>NUCLEOTIDE SEQUENCE</scope>
    <source>
        <strain evidence="1">MPI-CAGE-AT-0021</strain>
    </source>
</reference>
<organism evidence="1 2">
    <name type="scientific">Dactylonectria estremocensis</name>
    <dbReference type="NCBI Taxonomy" id="1079267"/>
    <lineage>
        <taxon>Eukaryota</taxon>
        <taxon>Fungi</taxon>
        <taxon>Dikarya</taxon>
        <taxon>Ascomycota</taxon>
        <taxon>Pezizomycotina</taxon>
        <taxon>Sordariomycetes</taxon>
        <taxon>Hypocreomycetidae</taxon>
        <taxon>Hypocreales</taxon>
        <taxon>Nectriaceae</taxon>
        <taxon>Dactylonectria</taxon>
    </lineage>
</organism>
<accession>A0A9P9F1P6</accession>
<dbReference type="AlphaFoldDB" id="A0A9P9F1P6"/>
<proteinExistence type="predicted"/>
<name>A0A9P9F1P6_9HYPO</name>